<protein>
    <recommendedName>
        <fullName evidence="5">FAD/NAD(P)-binding domain-containing protein</fullName>
    </recommendedName>
</protein>
<sequence length="625" mass="71225">MAPSLSRSFSSVFSTLKSTKAASGGVNGKNGVVNGTEEQQNGADSVDKTVPYNLGDFAIDEERPMKVIVIGAGYSGITAGIRFPQRIKNIDLTIYEKNAGVGGTWYSNRYPGLSCDAPSHCYQLTFEANTEWSSFYAPGPEIRAHVQRITDKYQLMRYIKLQHELIHARYDEKEGKWYLKFRRPAVDSTAEHPRMEEIEDVADFVLCCAGGISRWSWPNIEGLHDFKGKLMHSAGWDTDDWREGAKDWKDKKVGVIGVGSSAIQMVPALQPYVGHLYNFVRGKTWLATPFLTEKLSEMMKRDPEAANYSFSDEDRQAFKDPIFYKEFRRELEEELNSNHSSTIQGSEKEAQARKAFREDMLKRLEKKPWIADHITPDFPVTCRRLTPGPGYLEALTEDNVDFVPKDIKRVTPTGLETPDGQHYDLDILICATGYDTDFQYPFPVIGRGGRTLQDRYKPHPETYLSLCTDGFPNWFNSLGPNSIIGAGSLLIIIERAIEYAAAAVLKMQRERLKSIEVKKEAVADFDQYLEHYFPKTVYSAKCRSWYKVGKVEGRVVGLWPGSSLHAARAFERPRWEDYNYEYLGDVKNRFHWLGNGYTYNEKHMVGDRAWYLSDEEVDFPPVPVT</sequence>
<organism evidence="4">
    <name type="scientific">Serpula lacrymans var. lacrymans (strain S7.3)</name>
    <name type="common">Dry rot fungus</name>
    <dbReference type="NCBI Taxonomy" id="936435"/>
    <lineage>
        <taxon>Eukaryota</taxon>
        <taxon>Fungi</taxon>
        <taxon>Dikarya</taxon>
        <taxon>Basidiomycota</taxon>
        <taxon>Agaricomycotina</taxon>
        <taxon>Agaricomycetes</taxon>
        <taxon>Agaricomycetidae</taxon>
        <taxon>Boletales</taxon>
        <taxon>Coniophorineae</taxon>
        <taxon>Serpulaceae</taxon>
        <taxon>Serpula</taxon>
    </lineage>
</organism>
<reference evidence="4" key="1">
    <citation type="journal article" date="2011" name="Science">
        <title>The plant cell wall-decomposing machinery underlies the functional diversity of forest fungi.</title>
        <authorList>
            <person name="Eastwood D.C."/>
            <person name="Floudas D."/>
            <person name="Binder M."/>
            <person name="Majcherczyk A."/>
            <person name="Schneider P."/>
            <person name="Aerts A."/>
            <person name="Asiegbu F.O."/>
            <person name="Baker S.E."/>
            <person name="Barry K."/>
            <person name="Bendiksby M."/>
            <person name="Blumentritt M."/>
            <person name="Coutinho P.M."/>
            <person name="Cullen D."/>
            <person name="de Vries R.P."/>
            <person name="Gathman A."/>
            <person name="Goodell B."/>
            <person name="Henrissat B."/>
            <person name="Ihrmark K."/>
            <person name="Kauserud H."/>
            <person name="Kohler A."/>
            <person name="LaButti K."/>
            <person name="Lapidus A."/>
            <person name="Lavin J.L."/>
            <person name="Lee Y.-H."/>
            <person name="Lindquist E."/>
            <person name="Lilly W."/>
            <person name="Lucas S."/>
            <person name="Morin E."/>
            <person name="Murat C."/>
            <person name="Oguiza J.A."/>
            <person name="Park J."/>
            <person name="Pisabarro A.G."/>
            <person name="Riley R."/>
            <person name="Rosling A."/>
            <person name="Salamov A."/>
            <person name="Schmidt O."/>
            <person name="Schmutz J."/>
            <person name="Skrede I."/>
            <person name="Stenlid J."/>
            <person name="Wiebenga A."/>
            <person name="Xie X."/>
            <person name="Kuees U."/>
            <person name="Hibbett D.S."/>
            <person name="Hoffmeister D."/>
            <person name="Hoegberg N."/>
            <person name="Martin F."/>
            <person name="Grigoriev I.V."/>
            <person name="Watkinson S.C."/>
        </authorList>
    </citation>
    <scope>NUCLEOTIDE SEQUENCE [LARGE SCALE GENOMIC DNA]</scope>
    <source>
        <strain evidence="4">strain S7.3</strain>
    </source>
</reference>
<evidence type="ECO:0000313" key="4">
    <source>
        <dbReference type="Proteomes" id="UP000008063"/>
    </source>
</evidence>
<comment type="similarity">
    <text evidence="1">Belongs to the FAD-binding monooxygenase family.</text>
</comment>
<dbReference type="InterPro" id="IPR036188">
    <property type="entry name" value="FAD/NAD-bd_sf"/>
</dbReference>
<dbReference type="OrthoDB" id="74360at2759"/>
<dbReference type="InterPro" id="IPR051209">
    <property type="entry name" value="FAD-bind_Monooxygenase_sf"/>
</dbReference>
<dbReference type="Pfam" id="PF13450">
    <property type="entry name" value="NAD_binding_8"/>
    <property type="match status" value="1"/>
</dbReference>
<dbReference type="Gene3D" id="3.50.50.60">
    <property type="entry name" value="FAD/NAD(P)-binding domain"/>
    <property type="match status" value="2"/>
</dbReference>
<gene>
    <name evidence="3" type="ORF">SERLA73DRAFT_78289</name>
</gene>
<dbReference type="InParanoid" id="F8QCP4"/>
<accession>F8QCP4</accession>
<evidence type="ECO:0000256" key="2">
    <source>
        <dbReference type="SAM" id="MobiDB-lite"/>
    </source>
</evidence>
<proteinExistence type="inferred from homology"/>
<keyword evidence="4" id="KW-1185">Reference proteome</keyword>
<dbReference type="PANTHER" id="PTHR42877">
    <property type="entry name" value="L-ORNITHINE N(5)-MONOOXYGENASE-RELATED"/>
    <property type="match status" value="1"/>
</dbReference>
<dbReference type="HOGENOM" id="CLU_006937_6_1_1"/>
<dbReference type="AlphaFoldDB" id="F8QCP4"/>
<dbReference type="OMA" id="WMIEATS"/>
<dbReference type="EMBL" id="GL945490">
    <property type="protein sequence ID" value="EGN93909.1"/>
    <property type="molecule type" value="Genomic_DNA"/>
</dbReference>
<dbReference type="eggNOG" id="KOG1399">
    <property type="taxonomic scope" value="Eukaryota"/>
</dbReference>
<dbReference type="PANTHER" id="PTHR42877:SF7">
    <property type="entry name" value="FLAVIN-BINDING MONOOXYGENASE-RELATED"/>
    <property type="match status" value="1"/>
</dbReference>
<dbReference type="Proteomes" id="UP000008063">
    <property type="component" value="Unassembled WGS sequence"/>
</dbReference>
<dbReference type="SUPFAM" id="SSF51905">
    <property type="entry name" value="FAD/NAD(P)-binding domain"/>
    <property type="match status" value="1"/>
</dbReference>
<evidence type="ECO:0000313" key="3">
    <source>
        <dbReference type="EMBL" id="EGN93909.1"/>
    </source>
</evidence>
<feature type="region of interest" description="Disordered" evidence="2">
    <location>
        <begin position="21"/>
        <end position="47"/>
    </location>
</feature>
<evidence type="ECO:0008006" key="5">
    <source>
        <dbReference type="Google" id="ProtNLM"/>
    </source>
</evidence>
<name>F8QCP4_SERL3</name>
<dbReference type="STRING" id="936435.F8QCP4"/>
<evidence type="ECO:0000256" key="1">
    <source>
        <dbReference type="ARBA" id="ARBA00010139"/>
    </source>
</evidence>